<dbReference type="EMBL" id="BN001305">
    <property type="protein sequence ID" value="CBF81768.1"/>
    <property type="molecule type" value="Genomic_DNA"/>
</dbReference>
<dbReference type="KEGG" id="ani:ANIA_05511"/>
<gene>
    <name evidence="2" type="ORF">ANIA_05511</name>
</gene>
<dbReference type="STRING" id="227321.Q5B1R9"/>
<dbReference type="Gene3D" id="1.10.510.10">
    <property type="entry name" value="Transferase(Phosphotransferase) domain 1"/>
    <property type="match status" value="1"/>
</dbReference>
<dbReference type="PANTHER" id="PTHR44305:SF24">
    <property type="entry name" value="TYROSINE-PROTEIN KINASE C03B1.5-RELATED"/>
    <property type="match status" value="1"/>
</dbReference>
<dbReference type="PROSITE" id="PS50011">
    <property type="entry name" value="PROTEIN_KINASE_DOM"/>
    <property type="match status" value="1"/>
</dbReference>
<dbReference type="AlphaFoldDB" id="Q5B1R9"/>
<dbReference type="Pfam" id="PF00069">
    <property type="entry name" value="Pkinase"/>
    <property type="match status" value="1"/>
</dbReference>
<keyword evidence="3" id="KW-1185">Reference proteome</keyword>
<dbReference type="OMA" id="YECALES"/>
<dbReference type="CDD" id="cd00180">
    <property type="entry name" value="PKc"/>
    <property type="match status" value="1"/>
</dbReference>
<dbReference type="InterPro" id="IPR011009">
    <property type="entry name" value="Kinase-like_dom_sf"/>
</dbReference>
<dbReference type="OrthoDB" id="4433627at2759"/>
<dbReference type="InParanoid" id="Q5B1R9"/>
<dbReference type="GO" id="GO:0005524">
    <property type="term" value="F:ATP binding"/>
    <property type="evidence" value="ECO:0007669"/>
    <property type="project" value="InterPro"/>
</dbReference>
<dbReference type="Proteomes" id="UP000000560">
    <property type="component" value="Chromosome V"/>
</dbReference>
<dbReference type="InterPro" id="IPR000719">
    <property type="entry name" value="Prot_kinase_dom"/>
</dbReference>
<accession>C8VGA5</accession>
<dbReference type="VEuPathDB" id="FungiDB:AN5511"/>
<organism evidence="2 3">
    <name type="scientific">Emericella nidulans (strain FGSC A4 / ATCC 38163 / CBS 112.46 / NRRL 194 / M139)</name>
    <name type="common">Aspergillus nidulans</name>
    <dbReference type="NCBI Taxonomy" id="227321"/>
    <lineage>
        <taxon>Eukaryota</taxon>
        <taxon>Fungi</taxon>
        <taxon>Dikarya</taxon>
        <taxon>Ascomycota</taxon>
        <taxon>Pezizomycotina</taxon>
        <taxon>Eurotiomycetes</taxon>
        <taxon>Eurotiomycetidae</taxon>
        <taxon>Eurotiales</taxon>
        <taxon>Aspergillaceae</taxon>
        <taxon>Aspergillus</taxon>
        <taxon>Aspergillus subgen. Nidulantes</taxon>
    </lineage>
</organism>
<dbReference type="SUPFAM" id="SSF56112">
    <property type="entry name" value="Protein kinase-like (PK-like)"/>
    <property type="match status" value="1"/>
</dbReference>
<feature type="domain" description="Protein kinase" evidence="1">
    <location>
        <begin position="23"/>
        <end position="340"/>
    </location>
</feature>
<dbReference type="SMART" id="SM00220">
    <property type="entry name" value="S_TKc"/>
    <property type="match status" value="1"/>
</dbReference>
<evidence type="ECO:0000313" key="3">
    <source>
        <dbReference type="Proteomes" id="UP000000560"/>
    </source>
</evidence>
<reference evidence="3" key="2">
    <citation type="journal article" date="2009" name="Fungal Genet. Biol.">
        <title>The 2008 update of the Aspergillus nidulans genome annotation: a community effort.</title>
        <authorList>
            <person name="Wortman J.R."/>
            <person name="Gilsenan J.M."/>
            <person name="Joardar V."/>
            <person name="Deegan J."/>
            <person name="Clutterbuck J."/>
            <person name="Andersen M.R."/>
            <person name="Archer D."/>
            <person name="Bencina M."/>
            <person name="Braus G."/>
            <person name="Coutinho P."/>
            <person name="von Dohren H."/>
            <person name="Doonan J."/>
            <person name="Driessen A.J."/>
            <person name="Durek P."/>
            <person name="Espeso E."/>
            <person name="Fekete E."/>
            <person name="Flipphi M."/>
            <person name="Estrada C.G."/>
            <person name="Geysens S."/>
            <person name="Goldman G."/>
            <person name="de Groot P.W."/>
            <person name="Hansen K."/>
            <person name="Harris S.D."/>
            <person name="Heinekamp T."/>
            <person name="Helmstaedt K."/>
            <person name="Henrissat B."/>
            <person name="Hofmann G."/>
            <person name="Homan T."/>
            <person name="Horio T."/>
            <person name="Horiuchi H."/>
            <person name="James S."/>
            <person name="Jones M."/>
            <person name="Karaffa L."/>
            <person name="Karanyi Z."/>
            <person name="Kato M."/>
            <person name="Keller N."/>
            <person name="Kelly D.E."/>
            <person name="Kiel J.A."/>
            <person name="Kim J.M."/>
            <person name="van der Klei I.J."/>
            <person name="Klis F.M."/>
            <person name="Kovalchuk A."/>
            <person name="Krasevec N."/>
            <person name="Kubicek C.P."/>
            <person name="Liu B."/>
            <person name="Maccabe A."/>
            <person name="Meyer V."/>
            <person name="Mirabito P."/>
            <person name="Miskei M."/>
            <person name="Mos M."/>
            <person name="Mullins J."/>
            <person name="Nelson D.R."/>
            <person name="Nielsen J."/>
            <person name="Oakley B.R."/>
            <person name="Osmani S.A."/>
            <person name="Pakula T."/>
            <person name="Paszewski A."/>
            <person name="Paulsen I."/>
            <person name="Pilsyk S."/>
            <person name="Pocsi I."/>
            <person name="Punt P.J."/>
            <person name="Ram A.F."/>
            <person name="Ren Q."/>
            <person name="Robellet X."/>
            <person name="Robson G."/>
            <person name="Seiboth B."/>
            <person name="van Solingen P."/>
            <person name="Specht T."/>
            <person name="Sun J."/>
            <person name="Taheri-Talesh N."/>
            <person name="Takeshita N."/>
            <person name="Ussery D."/>
            <person name="vanKuyk P.A."/>
            <person name="Visser H."/>
            <person name="van de Vondervoort P.J."/>
            <person name="de Vries R.P."/>
            <person name="Walton J."/>
            <person name="Xiang X."/>
            <person name="Xiong Y."/>
            <person name="Zeng A.P."/>
            <person name="Brandt B.W."/>
            <person name="Cornell M.J."/>
            <person name="van den Hondel C.A."/>
            <person name="Visser J."/>
            <person name="Oliver S.G."/>
            <person name="Turner G."/>
        </authorList>
    </citation>
    <scope>GENOME REANNOTATION</scope>
    <source>
        <strain evidence="3">FGSC A4 / ATCC 38163 / CBS 112.46 / NRRL 194 / M139</strain>
    </source>
</reference>
<name>Q5B1R9_EMENI</name>
<dbReference type="GeneID" id="2871802"/>
<dbReference type="InterPro" id="IPR053083">
    <property type="entry name" value="TF_kinase-domain_protein"/>
</dbReference>
<dbReference type="RefSeq" id="XP_663115.1">
    <property type="nucleotide sequence ID" value="XM_658023.1"/>
</dbReference>
<evidence type="ECO:0000259" key="1">
    <source>
        <dbReference type="PROSITE" id="PS50011"/>
    </source>
</evidence>
<dbReference type="eggNOG" id="KOG4279">
    <property type="taxonomic scope" value="Eukaryota"/>
</dbReference>
<dbReference type="GO" id="GO:0004672">
    <property type="term" value="F:protein kinase activity"/>
    <property type="evidence" value="ECO:0007669"/>
    <property type="project" value="InterPro"/>
</dbReference>
<protein>
    <recommendedName>
        <fullName evidence="1">Protein kinase domain-containing protein</fullName>
    </recommendedName>
</protein>
<evidence type="ECO:0000313" key="2">
    <source>
        <dbReference type="EMBL" id="CBF81768.1"/>
    </source>
</evidence>
<proteinExistence type="predicted"/>
<accession>Q5B1R9</accession>
<sequence length="429" mass="48022">MSQPIDNSYRGHKIYNKHSKPPYNHEYHMGHGALGSVDAVTDSTTAKLVLYALKTISLTHSPKCRDSDCQSLQTELSKLASFEHEHIVRLIATYVNEDAYSPTFGIVTTPLAECDLEDYFGLFWNERGKKYHEESAGWFECLISGLEYLHNADVVHGRINSRNILIQDGNVLFTDFGVERKYWEIDSVCGPNRSTVDYSAPELWKCDHVGWTPTKAADVFSLAAVFLEILITYCTPDALHSFRTRLAHAQIDNEHQAQSITNISSKTEKKSQSLHLSYSAGATTILALRIARGTVIGTASPLSGEFNSVLDLCEEMMNPNPHSRPSAADLGWCWSYGHFLPASSCGITHYPRYELPKTLAEPVVGTRIETGTASILEKALEGHEWAKAKAVVWLNKVPLYDGRIILQMARERGDKEVLGFLERNLINNF</sequence>
<dbReference type="Gene3D" id="3.30.200.20">
    <property type="entry name" value="Phosphorylase Kinase, domain 1"/>
    <property type="match status" value="1"/>
</dbReference>
<dbReference type="PANTHER" id="PTHR44305">
    <property type="entry name" value="SI:DKEY-192D15.2-RELATED"/>
    <property type="match status" value="1"/>
</dbReference>
<dbReference type="HOGENOM" id="CLU_639394_0_0_1"/>
<reference evidence="3" key="1">
    <citation type="journal article" date="2005" name="Nature">
        <title>Sequencing of Aspergillus nidulans and comparative analysis with A. fumigatus and A. oryzae.</title>
        <authorList>
            <person name="Galagan J.E."/>
            <person name="Calvo S.E."/>
            <person name="Cuomo C."/>
            <person name="Ma L.J."/>
            <person name="Wortman J.R."/>
            <person name="Batzoglou S."/>
            <person name="Lee S.I."/>
            <person name="Basturkmen M."/>
            <person name="Spevak C.C."/>
            <person name="Clutterbuck J."/>
            <person name="Kapitonov V."/>
            <person name="Jurka J."/>
            <person name="Scazzocchio C."/>
            <person name="Farman M."/>
            <person name="Butler J."/>
            <person name="Purcell S."/>
            <person name="Harris S."/>
            <person name="Braus G.H."/>
            <person name="Draht O."/>
            <person name="Busch S."/>
            <person name="D'Enfert C."/>
            <person name="Bouchier C."/>
            <person name="Goldman G.H."/>
            <person name="Bell-Pedersen D."/>
            <person name="Griffiths-Jones S."/>
            <person name="Doonan J.H."/>
            <person name="Yu J."/>
            <person name="Vienken K."/>
            <person name="Pain A."/>
            <person name="Freitag M."/>
            <person name="Selker E.U."/>
            <person name="Archer D.B."/>
            <person name="Penalva M.A."/>
            <person name="Oakley B.R."/>
            <person name="Momany M."/>
            <person name="Tanaka T."/>
            <person name="Kumagai T."/>
            <person name="Asai K."/>
            <person name="Machida M."/>
            <person name="Nierman W.C."/>
            <person name="Denning D.W."/>
            <person name="Caddick M."/>
            <person name="Hynes M."/>
            <person name="Paoletti M."/>
            <person name="Fischer R."/>
            <person name="Miller B."/>
            <person name="Dyer P."/>
            <person name="Sachs M.S."/>
            <person name="Osmani S.A."/>
            <person name="Birren B.W."/>
        </authorList>
    </citation>
    <scope>NUCLEOTIDE SEQUENCE [LARGE SCALE GENOMIC DNA]</scope>
    <source>
        <strain evidence="3">FGSC A4 / ATCC 38163 / CBS 112.46 / NRRL 194 / M139</strain>
    </source>
</reference>